<feature type="compositionally biased region" description="Basic and acidic residues" evidence="1">
    <location>
        <begin position="106"/>
        <end position="121"/>
    </location>
</feature>
<gene>
    <name evidence="3" type="ORF">AVEN_144689_1</name>
</gene>
<comment type="caution">
    <text evidence="3">The sequence shown here is derived from an EMBL/GenBank/DDBJ whole genome shotgun (WGS) entry which is preliminary data.</text>
</comment>
<dbReference type="EMBL" id="BGPR01002430">
    <property type="protein sequence ID" value="GBM73310.1"/>
    <property type="molecule type" value="Genomic_DNA"/>
</dbReference>
<name>A0A4Y2I723_ARAVE</name>
<feature type="compositionally biased region" description="Basic and acidic residues" evidence="1">
    <location>
        <begin position="173"/>
        <end position="184"/>
    </location>
</feature>
<feature type="chain" id="PRO_5021387271" evidence="2">
    <location>
        <begin position="17"/>
        <end position="192"/>
    </location>
</feature>
<dbReference type="Proteomes" id="UP000499080">
    <property type="component" value="Unassembled WGS sequence"/>
</dbReference>
<reference evidence="3 4" key="1">
    <citation type="journal article" date="2019" name="Sci. Rep.">
        <title>Orb-weaving spider Araneus ventricosus genome elucidates the spidroin gene catalogue.</title>
        <authorList>
            <person name="Kono N."/>
            <person name="Nakamura H."/>
            <person name="Ohtoshi R."/>
            <person name="Moran D.A.P."/>
            <person name="Shinohara A."/>
            <person name="Yoshida Y."/>
            <person name="Fujiwara M."/>
            <person name="Mori M."/>
            <person name="Tomita M."/>
            <person name="Arakawa K."/>
        </authorList>
    </citation>
    <scope>NUCLEOTIDE SEQUENCE [LARGE SCALE GENOMIC DNA]</scope>
</reference>
<keyword evidence="4" id="KW-1185">Reference proteome</keyword>
<keyword evidence="2" id="KW-0732">Signal</keyword>
<sequence>MFRSVSILIKGNVCLCACLQCPDESITLTAMKFGTQVPAVKKKAKILKNGVNVSGDPQEKTEIEEQIETCYGYDIPTNDKVASKHRQKPAKKKGKKESAEDEDKEESSKVEEEAKPKDLPAKRGIKPARVQNGVDSTKDKQNHETKTDVEAKDLPRSRRRVKADVEPSNSVKDQNKLESKETKAKTTRKKQK</sequence>
<evidence type="ECO:0000256" key="2">
    <source>
        <dbReference type="SAM" id="SignalP"/>
    </source>
</evidence>
<accession>A0A4Y2I723</accession>
<dbReference type="AlphaFoldDB" id="A0A4Y2I723"/>
<proteinExistence type="predicted"/>
<protein>
    <submittedName>
        <fullName evidence="3">Uncharacterized protein</fullName>
    </submittedName>
</protein>
<feature type="compositionally biased region" description="Basic residues" evidence="1">
    <location>
        <begin position="83"/>
        <end position="95"/>
    </location>
</feature>
<evidence type="ECO:0000256" key="1">
    <source>
        <dbReference type="SAM" id="MobiDB-lite"/>
    </source>
</evidence>
<organism evidence="3 4">
    <name type="scientific">Araneus ventricosus</name>
    <name type="common">Orbweaver spider</name>
    <name type="synonym">Epeira ventricosa</name>
    <dbReference type="NCBI Taxonomy" id="182803"/>
    <lineage>
        <taxon>Eukaryota</taxon>
        <taxon>Metazoa</taxon>
        <taxon>Ecdysozoa</taxon>
        <taxon>Arthropoda</taxon>
        <taxon>Chelicerata</taxon>
        <taxon>Arachnida</taxon>
        <taxon>Araneae</taxon>
        <taxon>Araneomorphae</taxon>
        <taxon>Entelegynae</taxon>
        <taxon>Araneoidea</taxon>
        <taxon>Araneidae</taxon>
        <taxon>Araneus</taxon>
    </lineage>
</organism>
<feature type="signal peptide" evidence="2">
    <location>
        <begin position="1"/>
        <end position="16"/>
    </location>
</feature>
<feature type="region of interest" description="Disordered" evidence="1">
    <location>
        <begin position="76"/>
        <end position="192"/>
    </location>
</feature>
<feature type="compositionally biased region" description="Basic and acidic residues" evidence="1">
    <location>
        <begin position="136"/>
        <end position="156"/>
    </location>
</feature>
<evidence type="ECO:0000313" key="4">
    <source>
        <dbReference type="Proteomes" id="UP000499080"/>
    </source>
</evidence>
<evidence type="ECO:0000313" key="3">
    <source>
        <dbReference type="EMBL" id="GBM73310.1"/>
    </source>
</evidence>